<dbReference type="InterPro" id="IPR003593">
    <property type="entry name" value="AAA+_ATPase"/>
</dbReference>
<evidence type="ECO:0000313" key="6">
    <source>
        <dbReference type="Proteomes" id="UP000199006"/>
    </source>
</evidence>
<dbReference type="Pfam" id="PF00005">
    <property type="entry name" value="ABC_tran"/>
    <property type="match status" value="1"/>
</dbReference>
<dbReference type="InterPro" id="IPR027417">
    <property type="entry name" value="P-loop_NTPase"/>
</dbReference>
<name>A0A1I4J386_9FIRM</name>
<dbReference type="STRING" id="29563.SAMN02983006_01591"/>
<dbReference type="GO" id="GO:0005524">
    <property type="term" value="F:ATP binding"/>
    <property type="evidence" value="ECO:0007669"/>
    <property type="project" value="UniProtKB-KW"/>
</dbReference>
<evidence type="ECO:0000256" key="1">
    <source>
        <dbReference type="ARBA" id="ARBA00022448"/>
    </source>
</evidence>
<dbReference type="InterPro" id="IPR003439">
    <property type="entry name" value="ABC_transporter-like_ATP-bd"/>
</dbReference>
<organism evidence="5 6">
    <name type="scientific">Halanaerobium salsuginis</name>
    <dbReference type="NCBI Taxonomy" id="29563"/>
    <lineage>
        <taxon>Bacteria</taxon>
        <taxon>Bacillati</taxon>
        <taxon>Bacillota</taxon>
        <taxon>Clostridia</taxon>
        <taxon>Halanaerobiales</taxon>
        <taxon>Halanaerobiaceae</taxon>
        <taxon>Halanaerobium</taxon>
    </lineage>
</organism>
<evidence type="ECO:0000259" key="4">
    <source>
        <dbReference type="PROSITE" id="PS50893"/>
    </source>
</evidence>
<dbReference type="SUPFAM" id="SSF52540">
    <property type="entry name" value="P-loop containing nucleoside triphosphate hydrolases"/>
    <property type="match status" value="1"/>
</dbReference>
<evidence type="ECO:0000256" key="3">
    <source>
        <dbReference type="ARBA" id="ARBA00022840"/>
    </source>
</evidence>
<dbReference type="GO" id="GO:0016887">
    <property type="term" value="F:ATP hydrolysis activity"/>
    <property type="evidence" value="ECO:0007669"/>
    <property type="project" value="InterPro"/>
</dbReference>
<dbReference type="SMART" id="SM00382">
    <property type="entry name" value="AAA"/>
    <property type="match status" value="1"/>
</dbReference>
<dbReference type="PROSITE" id="PS50893">
    <property type="entry name" value="ABC_TRANSPORTER_2"/>
    <property type="match status" value="1"/>
</dbReference>
<dbReference type="RefSeq" id="WP_089861698.1">
    <property type="nucleotide sequence ID" value="NZ_FOTI01000020.1"/>
</dbReference>
<keyword evidence="1" id="KW-0813">Transport</keyword>
<protein>
    <submittedName>
        <fullName evidence="5">ABC-2 type transport system ATP-binding protein</fullName>
    </submittedName>
</protein>
<dbReference type="OrthoDB" id="9804819at2"/>
<dbReference type="AlphaFoldDB" id="A0A1I4J386"/>
<sequence length="306" mass="34271">MSEFSLATVNLKKSFAEQKVLKGISLQVKRGEIMGLLGPNGAGKTTLIKIIIGILNPTAGQVKLFGSKQGRNISEDIKAKIGVVFEESNLYERLNAYDNLKLFAGINGVSLKRVNNLLAEFKLETAAKRAVKTYSKGMKKRLMICRALLADPELLILDEATGGLDPISAEIIRNKVLELKKQGKSILISTHYLEEADRLCDRVAFISLGNLIAVDKPAVFKDSLHKNFLELSFAYPASNNFELSERLKSFLKPGEEYQLEDESFKLWLIIDQTVLKRAVKLNEEFKLLNINRIEADLQDVFKQVNL</sequence>
<dbReference type="CDD" id="cd03230">
    <property type="entry name" value="ABC_DR_subfamily_A"/>
    <property type="match status" value="1"/>
</dbReference>
<dbReference type="InterPro" id="IPR017871">
    <property type="entry name" value="ABC_transporter-like_CS"/>
</dbReference>
<evidence type="ECO:0000313" key="5">
    <source>
        <dbReference type="EMBL" id="SFL61010.1"/>
    </source>
</evidence>
<gene>
    <name evidence="5" type="ORF">SAMN02983006_01591</name>
</gene>
<dbReference type="Proteomes" id="UP000199006">
    <property type="component" value="Unassembled WGS sequence"/>
</dbReference>
<evidence type="ECO:0000256" key="2">
    <source>
        <dbReference type="ARBA" id="ARBA00022741"/>
    </source>
</evidence>
<dbReference type="PANTHER" id="PTHR42711:SF13">
    <property type="entry name" value="ABC TRANSPORTER, ATP-BINDING PROTEIN"/>
    <property type="match status" value="1"/>
</dbReference>
<dbReference type="PROSITE" id="PS00211">
    <property type="entry name" value="ABC_TRANSPORTER_1"/>
    <property type="match status" value="1"/>
</dbReference>
<keyword evidence="3 5" id="KW-0067">ATP-binding</keyword>
<dbReference type="EMBL" id="FOTI01000020">
    <property type="protein sequence ID" value="SFL61010.1"/>
    <property type="molecule type" value="Genomic_DNA"/>
</dbReference>
<keyword evidence="6" id="KW-1185">Reference proteome</keyword>
<dbReference type="PANTHER" id="PTHR42711">
    <property type="entry name" value="ABC TRANSPORTER ATP-BINDING PROTEIN"/>
    <property type="match status" value="1"/>
</dbReference>
<dbReference type="InterPro" id="IPR050763">
    <property type="entry name" value="ABC_transporter_ATP-binding"/>
</dbReference>
<proteinExistence type="predicted"/>
<accession>A0A1I4J386</accession>
<reference evidence="5 6" key="1">
    <citation type="submission" date="2016-10" db="EMBL/GenBank/DDBJ databases">
        <authorList>
            <person name="de Groot N.N."/>
        </authorList>
    </citation>
    <scope>NUCLEOTIDE SEQUENCE [LARGE SCALE GENOMIC DNA]</scope>
    <source>
        <strain evidence="5 6">ATCC 51327</strain>
    </source>
</reference>
<keyword evidence="2" id="KW-0547">Nucleotide-binding</keyword>
<feature type="domain" description="ABC transporter" evidence="4">
    <location>
        <begin position="6"/>
        <end position="233"/>
    </location>
</feature>
<dbReference type="Gene3D" id="3.40.50.300">
    <property type="entry name" value="P-loop containing nucleotide triphosphate hydrolases"/>
    <property type="match status" value="1"/>
</dbReference>